<gene>
    <name evidence="4" type="ORF">SAMN05216195_112176</name>
</gene>
<reference evidence="5" key="1">
    <citation type="submission" date="2016-10" db="EMBL/GenBank/DDBJ databases">
        <authorList>
            <person name="Varghese N."/>
            <person name="Submissions S."/>
        </authorList>
    </citation>
    <scope>NUCLEOTIDE SEQUENCE [LARGE SCALE GENOMIC DNA]</scope>
    <source>
        <strain evidence="5">CGMCC 4.578</strain>
    </source>
</reference>
<dbReference type="Proteomes" id="UP000199028">
    <property type="component" value="Unassembled WGS sequence"/>
</dbReference>
<evidence type="ECO:0000259" key="2">
    <source>
        <dbReference type="Pfam" id="PF26381"/>
    </source>
</evidence>
<name>A0A1H9WTJ1_9PSEU</name>
<evidence type="ECO:0000313" key="5">
    <source>
        <dbReference type="Proteomes" id="UP000199028"/>
    </source>
</evidence>
<feature type="domain" description="ATPase PglY C-terminal" evidence="3">
    <location>
        <begin position="992"/>
        <end position="1164"/>
    </location>
</feature>
<dbReference type="AlphaFoldDB" id="A0A1H9WTJ1"/>
<accession>A0A1H9WTJ1</accession>
<dbReference type="InterPro" id="IPR058747">
    <property type="entry name" value="PglY_C"/>
</dbReference>
<dbReference type="Pfam" id="PF26382">
    <property type="entry name" value="BREX_PglY_6th"/>
    <property type="match status" value="1"/>
</dbReference>
<dbReference type="Pfam" id="PF26381">
    <property type="entry name" value="BREX_PglY_5th"/>
    <property type="match status" value="1"/>
</dbReference>
<proteinExistence type="predicted"/>
<feature type="compositionally biased region" description="Low complexity" evidence="1">
    <location>
        <begin position="1173"/>
        <end position="1186"/>
    </location>
</feature>
<feature type="region of interest" description="Disordered" evidence="1">
    <location>
        <begin position="1159"/>
        <end position="1192"/>
    </location>
</feature>
<dbReference type="EMBL" id="FOFT01000012">
    <property type="protein sequence ID" value="SES36703.1"/>
    <property type="molecule type" value="Genomic_DNA"/>
</dbReference>
<evidence type="ECO:0000256" key="1">
    <source>
        <dbReference type="SAM" id="MobiDB-lite"/>
    </source>
</evidence>
<dbReference type="RefSeq" id="WP_143086863.1">
    <property type="nucleotide sequence ID" value="NZ_FOFT01000012.1"/>
</dbReference>
<keyword evidence="5" id="KW-1185">Reference proteome</keyword>
<evidence type="ECO:0008006" key="6">
    <source>
        <dbReference type="Google" id="ProtNLM"/>
    </source>
</evidence>
<evidence type="ECO:0000313" key="4">
    <source>
        <dbReference type="EMBL" id="SES36703.1"/>
    </source>
</evidence>
<feature type="compositionally biased region" description="Pro residues" evidence="1">
    <location>
        <begin position="1163"/>
        <end position="1172"/>
    </location>
</feature>
<protein>
    <recommendedName>
        <fullName evidence="6">Phage resistance protein</fullName>
    </recommendedName>
</protein>
<dbReference type="InterPro" id="IPR058748">
    <property type="entry name" value="PglY_5th"/>
</dbReference>
<feature type="domain" description="ATPase PglY 5th" evidence="2">
    <location>
        <begin position="850"/>
        <end position="948"/>
    </location>
</feature>
<evidence type="ECO:0000259" key="3">
    <source>
        <dbReference type="Pfam" id="PF26382"/>
    </source>
</evidence>
<dbReference type="OrthoDB" id="3201900at2"/>
<sequence>MTMAGPSTAPLLRELIDIPLSVHRGDFVLKLTEGVDSKRDEALRSYVVTPQLRVAFGEALDLINSASEEHSSKAAYLHGSFGSGKSHFMAVLHAMLDGHQATLDRRDFGDVAARHSWLGTRRFLLIPYHLTGSESLEAAILGGYVHHVRQHHPDKTIPQVYRAQGLLDDARGLREKLGDEQFLAGLSKQADATWGDLGQAMTVEKLDQGFDAPIDSDASNELIAKVIESYFPSYVDSVRGAANAFIPLDQGLSAISKHAKGLGYDGIVLFLDELVLWLAGKIGDQAFISRETEKVAKLVEAGDANRPAPIISFIARQRDLRELGIGAERTGAELQSFHDRLNHWDGRIERITLEDRNLPLIAQERVLKPMPGKAEVLNQAFQRTNALPGWVRDVLLGTGDGDGFARTYPFSPAFMDTLVHVSSALQRERTALLLMRQILVNRRDEFKLGQLVPLGDLFDAVADGADQPFTEKLKHEFDEARTLYQRTLRPMLLRDRDLREDQVAGHSEAQPGLLQAFRSDDRLIKTLLLAALAPDVEALRDLTARRLAALNHGTITTPIPGQEVGEVVRRLRSWASRVAELQVGEGNDPTVRLNLVGVNVNAILERVTTLDNPASRRKLVRELLFDELGVKDTGTMPVEHPVAWRGSRRMLELVYGNVRDQQDLRDDVFEPSQEDRWRLLLDFPFDTETHSAADDRTRVLKLRERLGNRSAVAWLPGFFTADVLDKLSRLIRVDYLLQDRNHLEKNTLNIGAEDRQRARDLLRNLQGSLRSELREALKNAYGLVARPKEEIVQDWHDHLASLDATVNPRLDAGRPFADALRSLVDQLYAATYPDHPDFDPQRKGDVVRDADLRTTLRHVRAAAEDPEGRTEVDKPDREALRRIAHPLRLGEEHNGPFVLSRHWPNELDRKAAQADLADAALLVRTVRAWLRDLGMERRVENLIIATFAELTHRAWMRAERRIDPPDTPDTVTDDMVLYRQELPSVDDWDIACKRAAALTGKDLRTSVISPRAVARFARALTGKVEELRLPAVELVEVLDQYSSRLGLDHDKPNGRHPVAVAASNLLIELHTVNDPTALVATLAKADLGGVEPVVLSKSLETAREVTSALRGADWAIFDWLDNPAAEPIREALQESANSNEHVSSMRKALDTAKRRLIEQVRPAPTPTPPAPPATGTSPTSRSRSAGQAKGRLNDVLSELRAFGEKNPDATIEVQFRVVEASDDRG</sequence>
<organism evidence="4 5">
    <name type="scientific">Lentzea flaviverrucosa</name>
    <dbReference type="NCBI Taxonomy" id="200379"/>
    <lineage>
        <taxon>Bacteria</taxon>
        <taxon>Bacillati</taxon>
        <taxon>Actinomycetota</taxon>
        <taxon>Actinomycetes</taxon>
        <taxon>Pseudonocardiales</taxon>
        <taxon>Pseudonocardiaceae</taxon>
        <taxon>Lentzea</taxon>
    </lineage>
</organism>